<name>A0A2U9CQQ0_SCOMX</name>
<keyword evidence="3" id="KW-1185">Reference proteome</keyword>
<feature type="region of interest" description="Disordered" evidence="1">
    <location>
        <begin position="1"/>
        <end position="22"/>
    </location>
</feature>
<accession>A0A2U9CQQ0</accession>
<evidence type="ECO:0000313" key="2">
    <source>
        <dbReference type="EMBL" id="AWP18260.1"/>
    </source>
</evidence>
<gene>
    <name evidence="2" type="ORF">SMAX5B_004375</name>
</gene>
<dbReference type="EMBL" id="CP026261">
    <property type="protein sequence ID" value="AWP18260.1"/>
    <property type="molecule type" value="Genomic_DNA"/>
</dbReference>
<dbReference type="Proteomes" id="UP000246464">
    <property type="component" value="Chromosome 19"/>
</dbReference>
<proteinExistence type="predicted"/>
<evidence type="ECO:0000256" key="1">
    <source>
        <dbReference type="SAM" id="MobiDB-lite"/>
    </source>
</evidence>
<dbReference type="AlphaFoldDB" id="A0A2U9CQQ0"/>
<evidence type="ECO:0000313" key="3">
    <source>
        <dbReference type="Proteomes" id="UP000246464"/>
    </source>
</evidence>
<organism evidence="2 3">
    <name type="scientific">Scophthalmus maximus</name>
    <name type="common">Turbot</name>
    <name type="synonym">Psetta maxima</name>
    <dbReference type="NCBI Taxonomy" id="52904"/>
    <lineage>
        <taxon>Eukaryota</taxon>
        <taxon>Metazoa</taxon>
        <taxon>Chordata</taxon>
        <taxon>Craniata</taxon>
        <taxon>Vertebrata</taxon>
        <taxon>Euteleostomi</taxon>
        <taxon>Actinopterygii</taxon>
        <taxon>Neopterygii</taxon>
        <taxon>Teleostei</taxon>
        <taxon>Neoteleostei</taxon>
        <taxon>Acanthomorphata</taxon>
        <taxon>Carangaria</taxon>
        <taxon>Pleuronectiformes</taxon>
        <taxon>Pleuronectoidei</taxon>
        <taxon>Scophthalmidae</taxon>
        <taxon>Scophthalmus</taxon>
    </lineage>
</organism>
<feature type="compositionally biased region" description="Acidic residues" evidence="1">
    <location>
        <begin position="13"/>
        <end position="22"/>
    </location>
</feature>
<protein>
    <submittedName>
        <fullName evidence="2">Uncharacterized protein</fullName>
    </submittedName>
</protein>
<reference evidence="2 3" key="1">
    <citation type="submission" date="2017-12" db="EMBL/GenBank/DDBJ databases">
        <title>Integrating genomic resources of turbot (Scophthalmus maximus) in depth evaluation of genetic and physical mapping variation across individuals.</title>
        <authorList>
            <person name="Martinez P."/>
        </authorList>
    </citation>
    <scope>NUCLEOTIDE SEQUENCE [LARGE SCALE GENOMIC DNA]</scope>
</reference>
<sequence>MEVLQPRTCPSSEVEEDNDEDTLSVMSDAQIQAGSDSVRALYKRMPILERK</sequence>